<dbReference type="EMBL" id="LC557120">
    <property type="protein sequence ID" value="BCI56368.1"/>
    <property type="molecule type" value="Genomic_DNA"/>
</dbReference>
<dbReference type="EMBL" id="LC557114">
    <property type="protein sequence ID" value="BCI56334.1"/>
    <property type="molecule type" value="Genomic_DNA"/>
</dbReference>
<accession>A0A8D5EW15</accession>
<evidence type="ECO:0000313" key="3">
    <source>
        <dbReference type="EMBL" id="BCI56368.1"/>
    </source>
</evidence>
<reference evidence="1" key="1">
    <citation type="submission" date="2020-06" db="EMBL/GenBank/DDBJ databases">
        <title>Comparative genome analysis of Ralstonia solanacearum.</title>
        <authorList>
            <person name="Iiyama K."/>
            <person name="Kodama S."/>
            <person name="Furuya N."/>
        </authorList>
    </citation>
    <scope>NUCLEOTIDE SEQUENCE</scope>
    <source>
        <strain evidence="1">MAFF 211479</strain>
        <strain evidence="2">MAFF 211480</strain>
        <strain evidence="3">MAFF 311693</strain>
    </source>
</reference>
<organism evidence="1">
    <name type="scientific">Ralstonia solanacearum</name>
    <name type="common">Pseudomonas solanacearum</name>
    <dbReference type="NCBI Taxonomy" id="305"/>
    <lineage>
        <taxon>Bacteria</taxon>
        <taxon>Pseudomonadati</taxon>
        <taxon>Pseudomonadota</taxon>
        <taxon>Betaproteobacteria</taxon>
        <taxon>Burkholderiales</taxon>
        <taxon>Burkholderiaceae</taxon>
        <taxon>Ralstonia</taxon>
        <taxon>Ralstonia solanacearum species complex</taxon>
    </lineage>
</organism>
<proteinExistence type="predicted"/>
<dbReference type="EMBL" id="LC557108">
    <property type="protein sequence ID" value="BCI56296.1"/>
    <property type="molecule type" value="Genomic_DNA"/>
</dbReference>
<dbReference type="AlphaFoldDB" id="A0A8D5EW15"/>
<protein>
    <submittedName>
        <fullName evidence="1">Uncharacterized protein</fullName>
    </submittedName>
</protein>
<evidence type="ECO:0000313" key="2">
    <source>
        <dbReference type="EMBL" id="BCI56334.1"/>
    </source>
</evidence>
<sequence>MRKVDACSRESHQGRLREGGWNRSECHCRYRTGAVATKHPRTRYAVGKYVKQMILIRSWFGDRMFDRMVMNQMR</sequence>
<evidence type="ECO:0000313" key="1">
    <source>
        <dbReference type="EMBL" id="BCI56296.1"/>
    </source>
</evidence>
<name>A0A8D5EW15_RALSL</name>